<feature type="transmembrane region" description="Helical" evidence="6">
    <location>
        <begin position="377"/>
        <end position="397"/>
    </location>
</feature>
<dbReference type="AlphaFoldDB" id="A0A444HI93"/>
<dbReference type="Gene3D" id="1.20.1250.20">
    <property type="entry name" value="MFS general substrate transporter like domains"/>
    <property type="match status" value="1"/>
</dbReference>
<evidence type="ECO:0000313" key="8">
    <source>
        <dbReference type="EMBL" id="RWX21123.1"/>
    </source>
</evidence>
<evidence type="ECO:0000256" key="5">
    <source>
        <dbReference type="ARBA" id="ARBA00023136"/>
    </source>
</evidence>
<dbReference type="InterPro" id="IPR020846">
    <property type="entry name" value="MFS_dom"/>
</dbReference>
<organism evidence="8 9">
    <name type="scientific">Rhizobium leguminosarum</name>
    <dbReference type="NCBI Taxonomy" id="384"/>
    <lineage>
        <taxon>Bacteria</taxon>
        <taxon>Pseudomonadati</taxon>
        <taxon>Pseudomonadota</taxon>
        <taxon>Alphaproteobacteria</taxon>
        <taxon>Hyphomicrobiales</taxon>
        <taxon>Rhizobiaceae</taxon>
        <taxon>Rhizobium/Agrobacterium group</taxon>
        <taxon>Rhizobium</taxon>
    </lineage>
</organism>
<gene>
    <name evidence="8" type="ORF">EHI47_37285</name>
</gene>
<feature type="transmembrane region" description="Helical" evidence="6">
    <location>
        <begin position="314"/>
        <end position="336"/>
    </location>
</feature>
<dbReference type="SUPFAM" id="SSF103473">
    <property type="entry name" value="MFS general substrate transporter"/>
    <property type="match status" value="2"/>
</dbReference>
<dbReference type="CDD" id="cd06173">
    <property type="entry name" value="MFS_MefA_like"/>
    <property type="match status" value="1"/>
</dbReference>
<reference evidence="8 9" key="1">
    <citation type="submission" date="2019-01" db="EMBL/GenBank/DDBJ databases">
        <title>RHIZO-ID as a novel technology for direct rhizobia identification.</title>
        <authorList>
            <person name="De Meyer S.E."/>
        </authorList>
    </citation>
    <scope>NUCLEOTIDE SEQUENCE [LARGE SCALE GENOMIC DNA]</scope>
    <source>
        <strain evidence="8 9">WSM448</strain>
    </source>
</reference>
<dbReference type="GO" id="GO:0005886">
    <property type="term" value="C:plasma membrane"/>
    <property type="evidence" value="ECO:0007669"/>
    <property type="project" value="UniProtKB-SubCell"/>
</dbReference>
<dbReference type="PANTHER" id="PTHR23513">
    <property type="entry name" value="INTEGRAL MEMBRANE EFFLUX PROTEIN-RELATED"/>
    <property type="match status" value="1"/>
</dbReference>
<evidence type="ECO:0000313" key="9">
    <source>
        <dbReference type="Proteomes" id="UP000283817"/>
    </source>
</evidence>
<keyword evidence="4 6" id="KW-1133">Transmembrane helix</keyword>
<comment type="caution">
    <text evidence="8">The sequence shown here is derived from an EMBL/GenBank/DDBJ whole genome shotgun (WGS) entry which is preliminary data.</text>
</comment>
<dbReference type="PROSITE" id="PS50850">
    <property type="entry name" value="MFS"/>
    <property type="match status" value="1"/>
</dbReference>
<feature type="transmembrane region" description="Helical" evidence="6">
    <location>
        <begin position="53"/>
        <end position="72"/>
    </location>
</feature>
<feature type="transmembrane region" description="Helical" evidence="6">
    <location>
        <begin position="226"/>
        <end position="249"/>
    </location>
</feature>
<protein>
    <submittedName>
        <fullName evidence="8">MFS transporter</fullName>
    </submittedName>
</protein>
<dbReference type="Pfam" id="PF07690">
    <property type="entry name" value="MFS_1"/>
    <property type="match status" value="1"/>
</dbReference>
<feature type="transmembrane region" description="Helical" evidence="6">
    <location>
        <begin position="109"/>
        <end position="132"/>
    </location>
</feature>
<comment type="subcellular location">
    <subcellularLocation>
        <location evidence="1">Cell membrane</location>
        <topology evidence="1">Multi-pass membrane protein</topology>
    </subcellularLocation>
</comment>
<evidence type="ECO:0000256" key="2">
    <source>
        <dbReference type="ARBA" id="ARBA00022475"/>
    </source>
</evidence>
<evidence type="ECO:0000259" key="7">
    <source>
        <dbReference type="PROSITE" id="PS50850"/>
    </source>
</evidence>
<feature type="transmembrane region" description="Helical" evidence="6">
    <location>
        <begin position="255"/>
        <end position="278"/>
    </location>
</feature>
<dbReference type="RefSeq" id="WP_128412730.1">
    <property type="nucleotide sequence ID" value="NZ_SBHX01000124.1"/>
</dbReference>
<evidence type="ECO:0000256" key="6">
    <source>
        <dbReference type="SAM" id="Phobius"/>
    </source>
</evidence>
<feature type="transmembrane region" description="Helical" evidence="6">
    <location>
        <begin position="84"/>
        <end position="103"/>
    </location>
</feature>
<dbReference type="InterPro" id="IPR036259">
    <property type="entry name" value="MFS_trans_sf"/>
</dbReference>
<dbReference type="GO" id="GO:0022857">
    <property type="term" value="F:transmembrane transporter activity"/>
    <property type="evidence" value="ECO:0007669"/>
    <property type="project" value="InterPro"/>
</dbReference>
<keyword evidence="2" id="KW-1003">Cell membrane</keyword>
<accession>A0A444HI93</accession>
<sequence>MHNSKPYLSLLKIPGLLPLLVAATLSRLAARMFALTMVLLALARYSSPTLAGWLTFAAVTPGILVSPIAGAFLDRIGPTTALRIDMAAGAIFAVAISSGGWAFRFSPCVLFILVMSFSLTSPLGSGGTRALLPRLVPSPLLTKINAVDVAIYAIVDVVGPATAGFLVACLGTEPAMFLIAAAYVAAALCLSRVQCFPGLASTQTTFLRQTIEGVQMIAHHPTLRGLAFSSSMFEFTWGVISVVVPVSIARHCPPSAVSVATGLLWAAIGIAGVVGALLGGKMYIFGRERGVMAAGMLVTSFLASLGAANLGFPVFAVCLVIAGLVAGTINVALVTLRQRRTDPQQLGRIISMSMSLNMAGFPLGAATAGMLIADHLWLTFVLAGVSSCFAALATASIPPEKSRQV</sequence>
<dbReference type="InterPro" id="IPR011701">
    <property type="entry name" value="MFS"/>
</dbReference>
<evidence type="ECO:0000256" key="3">
    <source>
        <dbReference type="ARBA" id="ARBA00022692"/>
    </source>
</evidence>
<feature type="transmembrane region" description="Helical" evidence="6">
    <location>
        <begin position="348"/>
        <end position="371"/>
    </location>
</feature>
<proteinExistence type="predicted"/>
<evidence type="ECO:0000256" key="1">
    <source>
        <dbReference type="ARBA" id="ARBA00004651"/>
    </source>
</evidence>
<dbReference type="EMBL" id="SBHX01000124">
    <property type="protein sequence ID" value="RWX21123.1"/>
    <property type="molecule type" value="Genomic_DNA"/>
</dbReference>
<keyword evidence="5 6" id="KW-0472">Membrane</keyword>
<feature type="transmembrane region" description="Helical" evidence="6">
    <location>
        <begin position="290"/>
        <end position="308"/>
    </location>
</feature>
<dbReference type="Proteomes" id="UP000283817">
    <property type="component" value="Unassembled WGS sequence"/>
</dbReference>
<feature type="domain" description="Major facilitator superfamily (MFS) profile" evidence="7">
    <location>
        <begin position="222"/>
        <end position="405"/>
    </location>
</feature>
<evidence type="ECO:0000256" key="4">
    <source>
        <dbReference type="ARBA" id="ARBA00022989"/>
    </source>
</evidence>
<dbReference type="PANTHER" id="PTHR23513:SF11">
    <property type="entry name" value="STAPHYLOFERRIN A TRANSPORTER"/>
    <property type="match status" value="1"/>
</dbReference>
<keyword evidence="3 6" id="KW-0812">Transmembrane</keyword>
<name>A0A444HI93_RHILE</name>